<reference evidence="17 18" key="1">
    <citation type="submission" date="2019-08" db="EMBL/GenBank/DDBJ databases">
        <authorList>
            <person name="Liang Q."/>
        </authorList>
    </citation>
    <scope>NUCLEOTIDE SEQUENCE [LARGE SCALE GENOMIC DNA]</scope>
    <source>
        <strain evidence="17 18">V1718</strain>
    </source>
</reference>
<evidence type="ECO:0000256" key="6">
    <source>
        <dbReference type="ARBA" id="ARBA00019179"/>
    </source>
</evidence>
<evidence type="ECO:0000256" key="10">
    <source>
        <dbReference type="ARBA" id="ARBA00022759"/>
    </source>
</evidence>
<dbReference type="InterPro" id="IPR022898">
    <property type="entry name" value="RNase_HII"/>
</dbReference>
<dbReference type="PANTHER" id="PTHR10954:SF23">
    <property type="entry name" value="RIBONUCLEASE"/>
    <property type="match status" value="1"/>
</dbReference>
<dbReference type="GO" id="GO:0006298">
    <property type="term" value="P:mismatch repair"/>
    <property type="evidence" value="ECO:0007669"/>
    <property type="project" value="TreeGrafter"/>
</dbReference>
<comment type="cofactor">
    <cofactor evidence="13 14">
        <name>Mn(2+)</name>
        <dbReference type="ChEBI" id="CHEBI:29035"/>
    </cofactor>
    <cofactor evidence="13 14">
        <name>Mg(2+)</name>
        <dbReference type="ChEBI" id="CHEBI:18420"/>
    </cofactor>
    <text evidence="13 14">Manganese or magnesium. Binds 1 divalent metal ion per monomer in the absence of substrate. May bind a second metal ion after substrate binding.</text>
</comment>
<evidence type="ECO:0000313" key="17">
    <source>
        <dbReference type="EMBL" id="QED29680.1"/>
    </source>
</evidence>
<dbReference type="GO" id="GO:0005737">
    <property type="term" value="C:cytoplasm"/>
    <property type="evidence" value="ECO:0007669"/>
    <property type="project" value="UniProtKB-SubCell"/>
</dbReference>
<name>A0A5B8XVN8_9DELT</name>
<comment type="function">
    <text evidence="2 13 15">Endonuclease that specifically degrades the RNA of RNA-DNA hybrids.</text>
</comment>
<dbReference type="CDD" id="cd07182">
    <property type="entry name" value="RNase_HII_bacteria_HII_like"/>
    <property type="match status" value="1"/>
</dbReference>
<feature type="binding site" evidence="13 14">
    <location>
        <position position="32"/>
    </location>
    <ligand>
        <name>a divalent metal cation</name>
        <dbReference type="ChEBI" id="CHEBI:60240"/>
    </ligand>
</feature>
<dbReference type="GO" id="GO:0004523">
    <property type="term" value="F:RNA-DNA hybrid ribonuclease activity"/>
    <property type="evidence" value="ECO:0007669"/>
    <property type="project" value="UniProtKB-UniRule"/>
</dbReference>
<proteinExistence type="inferred from homology"/>
<keyword evidence="9 13" id="KW-0479">Metal-binding</keyword>
<dbReference type="GO" id="GO:0003723">
    <property type="term" value="F:RNA binding"/>
    <property type="evidence" value="ECO:0007669"/>
    <property type="project" value="UniProtKB-UniRule"/>
</dbReference>
<dbReference type="OrthoDB" id="9803420at2"/>
<evidence type="ECO:0000256" key="8">
    <source>
        <dbReference type="ARBA" id="ARBA00022722"/>
    </source>
</evidence>
<keyword evidence="12 13" id="KW-0464">Manganese</keyword>
<evidence type="ECO:0000256" key="14">
    <source>
        <dbReference type="PROSITE-ProRule" id="PRU01319"/>
    </source>
</evidence>
<keyword evidence="8 13" id="KW-0540">Nuclease</keyword>
<evidence type="ECO:0000256" key="11">
    <source>
        <dbReference type="ARBA" id="ARBA00022801"/>
    </source>
</evidence>
<dbReference type="AlphaFoldDB" id="A0A5B8XVN8"/>
<evidence type="ECO:0000256" key="7">
    <source>
        <dbReference type="ARBA" id="ARBA00022490"/>
    </source>
</evidence>
<keyword evidence="11 13" id="KW-0378">Hydrolase</keyword>
<dbReference type="RefSeq" id="WP_146962913.1">
    <property type="nucleotide sequence ID" value="NZ_CP042467.1"/>
</dbReference>
<dbReference type="SUPFAM" id="SSF53098">
    <property type="entry name" value="Ribonuclease H-like"/>
    <property type="match status" value="1"/>
</dbReference>
<dbReference type="PROSITE" id="PS51975">
    <property type="entry name" value="RNASE_H_2"/>
    <property type="match status" value="1"/>
</dbReference>
<dbReference type="InterPro" id="IPR012337">
    <property type="entry name" value="RNaseH-like_sf"/>
</dbReference>
<comment type="similarity">
    <text evidence="4">Belongs to the RNase HII family. RnhC subfamily.</text>
</comment>
<evidence type="ECO:0000256" key="4">
    <source>
        <dbReference type="ARBA" id="ARBA00008378"/>
    </source>
</evidence>
<evidence type="ECO:0000256" key="3">
    <source>
        <dbReference type="ARBA" id="ARBA00004496"/>
    </source>
</evidence>
<dbReference type="GO" id="GO:0030145">
    <property type="term" value="F:manganese ion binding"/>
    <property type="evidence" value="ECO:0007669"/>
    <property type="project" value="UniProtKB-UniRule"/>
</dbReference>
<dbReference type="Gene3D" id="3.30.420.10">
    <property type="entry name" value="Ribonuclease H-like superfamily/Ribonuclease H"/>
    <property type="match status" value="1"/>
</dbReference>
<comment type="subcellular location">
    <subcellularLocation>
        <location evidence="3 13">Cytoplasm</location>
    </subcellularLocation>
</comment>
<dbReference type="HAMAP" id="MF_00052_B">
    <property type="entry name" value="RNase_HII_B"/>
    <property type="match status" value="1"/>
</dbReference>
<keyword evidence="18" id="KW-1185">Reference proteome</keyword>
<feature type="binding site" evidence="13 14">
    <location>
        <position position="130"/>
    </location>
    <ligand>
        <name>a divalent metal cation</name>
        <dbReference type="ChEBI" id="CHEBI:60240"/>
    </ligand>
</feature>
<dbReference type="EC" id="3.1.26.4" evidence="5 13"/>
<sequence length="226" mass="25031">MQISLFSEPGWEIGDVEDWCVQSGYRWVVGVDEAGRGPLAGPVQAAAVLLDLHQLDDQWLKSLNDSKKLSETAREDAFQAIVENACAFKLVAKDAALIDQINILQASLEALADCASAISAEHDVDFLAVDGNQRVEWVGKQRALVKGDGRSLAIAAASILAKVTRDRMMKESHEKWPEYRFDSNKGYGSKVHLQAIETYGPCEIHRLSFAGVKEHSHRLRDLKCEK</sequence>
<dbReference type="KEGG" id="bbae:FRD01_21050"/>
<evidence type="ECO:0000256" key="5">
    <source>
        <dbReference type="ARBA" id="ARBA00012180"/>
    </source>
</evidence>
<evidence type="ECO:0000259" key="16">
    <source>
        <dbReference type="PROSITE" id="PS51975"/>
    </source>
</evidence>
<evidence type="ECO:0000256" key="15">
    <source>
        <dbReference type="RuleBase" id="RU003515"/>
    </source>
</evidence>
<dbReference type="InterPro" id="IPR024567">
    <property type="entry name" value="RNase_HII/HIII_dom"/>
</dbReference>
<protein>
    <recommendedName>
        <fullName evidence="6 13">Ribonuclease HII</fullName>
        <shortName evidence="13">RNase HII</shortName>
        <ecNumber evidence="5 13">3.1.26.4</ecNumber>
    </recommendedName>
</protein>
<evidence type="ECO:0000256" key="2">
    <source>
        <dbReference type="ARBA" id="ARBA00004065"/>
    </source>
</evidence>
<evidence type="ECO:0000256" key="9">
    <source>
        <dbReference type="ARBA" id="ARBA00022723"/>
    </source>
</evidence>
<organism evidence="17 18">
    <name type="scientific">Microvenator marinus</name>
    <dbReference type="NCBI Taxonomy" id="2600177"/>
    <lineage>
        <taxon>Bacteria</taxon>
        <taxon>Deltaproteobacteria</taxon>
        <taxon>Bradymonadales</taxon>
        <taxon>Microvenatoraceae</taxon>
        <taxon>Microvenator</taxon>
    </lineage>
</organism>
<dbReference type="InterPro" id="IPR001352">
    <property type="entry name" value="RNase_HII/HIII"/>
</dbReference>
<dbReference type="GO" id="GO:0032299">
    <property type="term" value="C:ribonuclease H2 complex"/>
    <property type="evidence" value="ECO:0007669"/>
    <property type="project" value="TreeGrafter"/>
</dbReference>
<dbReference type="NCBIfam" id="NF000595">
    <property type="entry name" value="PRK00015.1-3"/>
    <property type="match status" value="1"/>
</dbReference>
<dbReference type="Pfam" id="PF01351">
    <property type="entry name" value="RNase_HII"/>
    <property type="match status" value="1"/>
</dbReference>
<keyword evidence="7 13" id="KW-0963">Cytoplasm</keyword>
<dbReference type="GO" id="GO:0043137">
    <property type="term" value="P:DNA replication, removal of RNA primer"/>
    <property type="evidence" value="ECO:0007669"/>
    <property type="project" value="TreeGrafter"/>
</dbReference>
<feature type="domain" description="RNase H type-2" evidence="16">
    <location>
        <begin position="26"/>
        <end position="221"/>
    </location>
</feature>
<evidence type="ECO:0000256" key="12">
    <source>
        <dbReference type="ARBA" id="ARBA00023211"/>
    </source>
</evidence>
<evidence type="ECO:0000256" key="13">
    <source>
        <dbReference type="HAMAP-Rule" id="MF_00052"/>
    </source>
</evidence>
<dbReference type="EMBL" id="CP042467">
    <property type="protein sequence ID" value="QED29680.1"/>
    <property type="molecule type" value="Genomic_DNA"/>
</dbReference>
<dbReference type="InterPro" id="IPR036397">
    <property type="entry name" value="RNaseH_sf"/>
</dbReference>
<accession>A0A5B8XVN8</accession>
<evidence type="ECO:0000256" key="1">
    <source>
        <dbReference type="ARBA" id="ARBA00000077"/>
    </source>
</evidence>
<gene>
    <name evidence="13" type="primary">rnhB</name>
    <name evidence="17" type="ORF">FRD01_21050</name>
</gene>
<dbReference type="Proteomes" id="UP000321595">
    <property type="component" value="Chromosome"/>
</dbReference>
<evidence type="ECO:0000313" key="18">
    <source>
        <dbReference type="Proteomes" id="UP000321595"/>
    </source>
</evidence>
<feature type="binding site" evidence="13 14">
    <location>
        <position position="33"/>
    </location>
    <ligand>
        <name>a divalent metal cation</name>
        <dbReference type="ChEBI" id="CHEBI:60240"/>
    </ligand>
</feature>
<dbReference type="PANTHER" id="PTHR10954">
    <property type="entry name" value="RIBONUCLEASE H2 SUBUNIT A"/>
    <property type="match status" value="1"/>
</dbReference>
<comment type="catalytic activity">
    <reaction evidence="1 13 14 15">
        <text>Endonucleolytic cleavage to 5'-phosphomonoester.</text>
        <dbReference type="EC" id="3.1.26.4"/>
    </reaction>
</comment>
<keyword evidence="10 13" id="KW-0255">Endonuclease</keyword>